<sequence>MSHRQLGKQRGVSETTLRRAKRNMDNPEHWALFSPPEAKGKARHWPYVPPDPRISTPQGALIWTLLFGWQTVLAPGI</sequence>
<proteinExistence type="predicted"/>
<gene>
    <name evidence="2" type="ORF">E3U44_18670</name>
</gene>
<organism evidence="2 3">
    <name type="scientific">Nitrosococcus wardiae</name>
    <dbReference type="NCBI Taxonomy" id="1814290"/>
    <lineage>
        <taxon>Bacteria</taxon>
        <taxon>Pseudomonadati</taxon>
        <taxon>Pseudomonadota</taxon>
        <taxon>Gammaproteobacteria</taxon>
        <taxon>Chromatiales</taxon>
        <taxon>Chromatiaceae</taxon>
        <taxon>Nitrosococcus</taxon>
    </lineage>
</organism>
<dbReference type="EMBL" id="CP038033">
    <property type="protein sequence ID" value="QBQ56294.1"/>
    <property type="molecule type" value="Genomic_DNA"/>
</dbReference>
<reference evidence="2 3" key="1">
    <citation type="submission" date="2019-03" db="EMBL/GenBank/DDBJ databases">
        <title>The genome sequence of Nitrosococcus wardiae strain D1FHST reveals the archetypal metabolic capacity of ammonia-oxidizing Gammaproteobacteria.</title>
        <authorList>
            <person name="Wang L."/>
            <person name="Lim C.K."/>
            <person name="Hanson T.E."/>
            <person name="Dang H."/>
            <person name="Klotz M.G."/>
        </authorList>
    </citation>
    <scope>NUCLEOTIDE SEQUENCE [LARGE SCALE GENOMIC DNA]</scope>
    <source>
        <strain evidence="2 3">D1FHS</strain>
    </source>
</reference>
<evidence type="ECO:0000256" key="1">
    <source>
        <dbReference type="SAM" id="MobiDB-lite"/>
    </source>
</evidence>
<keyword evidence="3" id="KW-1185">Reference proteome</keyword>
<evidence type="ECO:0000313" key="2">
    <source>
        <dbReference type="EMBL" id="QBQ56294.1"/>
    </source>
</evidence>
<name>A0A4P7C3W2_9GAMM</name>
<dbReference type="AlphaFoldDB" id="A0A4P7C3W2"/>
<dbReference type="KEGG" id="nwr:E3U44_18670"/>
<dbReference type="RefSeq" id="WP_134359541.1">
    <property type="nucleotide sequence ID" value="NZ_CP038033.1"/>
</dbReference>
<accession>A0A4P7C3W2</accession>
<evidence type="ECO:0000313" key="3">
    <source>
        <dbReference type="Proteomes" id="UP000294325"/>
    </source>
</evidence>
<dbReference type="Proteomes" id="UP000294325">
    <property type="component" value="Chromosome"/>
</dbReference>
<protein>
    <submittedName>
        <fullName evidence="2">Uncharacterized protein</fullName>
    </submittedName>
</protein>
<feature type="region of interest" description="Disordered" evidence="1">
    <location>
        <begin position="1"/>
        <end position="44"/>
    </location>
</feature>